<evidence type="ECO:0000313" key="1">
    <source>
        <dbReference type="EMBL" id="QPJ58414.1"/>
    </source>
</evidence>
<dbReference type="Proteomes" id="UP000594451">
    <property type="component" value="Chromosome"/>
</dbReference>
<name>A0A7T0BRB7_9BACT</name>
<dbReference type="AlphaFoldDB" id="A0A7T0BRB7"/>
<gene>
    <name evidence="1" type="ORF">E5P55_00215</name>
</gene>
<keyword evidence="2" id="KW-1185">Reference proteome</keyword>
<evidence type="ECO:0000313" key="2">
    <source>
        <dbReference type="Proteomes" id="UP000594451"/>
    </source>
</evidence>
<reference evidence="1 2" key="1">
    <citation type="journal article" date="2020" name="Sci. Rep.">
        <title>Morphology, ultrastructure, genomics, and phylogeny of Euplotes vanleeuwenhoeki sp. nov. and its ultra-reduced endosymbiont Candidatus Pinguicoccus supinus sp. nov.</title>
        <authorList>
            <person name="Serra V."/>
            <person name="Gammuto L."/>
            <person name="Nitla V."/>
            <person name="Castelli M."/>
            <person name="Lanzoni O."/>
            <person name="Sassera D."/>
            <person name="Bandi C."/>
            <person name="Sandeep B.V."/>
            <person name="Verni F."/>
            <person name="Modeo L."/>
            <person name="Petroni G."/>
        </authorList>
    </citation>
    <scope>NUCLEOTIDE SEQUENCE [LARGE SCALE GENOMIC DNA]</scope>
    <source>
        <strain evidence="1 2">KKR18_Esm</strain>
    </source>
</reference>
<protein>
    <submittedName>
        <fullName evidence="1">Uncharacterized protein</fullName>
    </submittedName>
</protein>
<sequence>MLLKNFNILLKNNFFINIKPGVSSYFLIKNNLNFLERYFMCIGSMEKRKNYINLLKIIFNI</sequence>
<accession>A0A7T0BRB7</accession>
<dbReference type="KEGG" id="psup:E5P55_00215"/>
<dbReference type="EMBL" id="CP039370">
    <property type="protein sequence ID" value="QPJ58414.1"/>
    <property type="molecule type" value="Genomic_DNA"/>
</dbReference>
<proteinExistence type="predicted"/>
<organism evidence="1 2">
    <name type="scientific">Candidatus Pinguicoccus supinus</name>
    <dbReference type="NCBI Taxonomy" id="2529394"/>
    <lineage>
        <taxon>Bacteria</taxon>
        <taxon>Pseudomonadati</taxon>
        <taxon>Verrucomicrobiota</taxon>
        <taxon>Candidatus Pinguicoccus</taxon>
    </lineage>
</organism>